<accession>A0ACC5SRJ4</accession>
<dbReference type="EMBL" id="JAGGJR010000001">
    <property type="protein sequence ID" value="MBP1871301.1"/>
    <property type="molecule type" value="Genomic_DNA"/>
</dbReference>
<keyword evidence="2" id="KW-1185">Reference proteome</keyword>
<organism evidence="1 2">
    <name type="scientific">Ensifer adhaerens</name>
    <name type="common">Sinorhizobium morelense</name>
    <dbReference type="NCBI Taxonomy" id="106592"/>
    <lineage>
        <taxon>Bacteria</taxon>
        <taxon>Pseudomonadati</taxon>
        <taxon>Pseudomonadota</taxon>
        <taxon>Alphaproteobacteria</taxon>
        <taxon>Hyphomicrobiales</taxon>
        <taxon>Rhizobiaceae</taxon>
        <taxon>Sinorhizobium/Ensifer group</taxon>
        <taxon>Ensifer</taxon>
    </lineage>
</organism>
<reference evidence="1" key="1">
    <citation type="submission" date="2021-03" db="EMBL/GenBank/DDBJ databases">
        <title>Genomic Encyclopedia of Type Strains, Phase IV (KMG-IV): sequencing the most valuable type-strain genomes for metagenomic binning, comparative biology and taxonomic classification.</title>
        <authorList>
            <person name="Goeker M."/>
        </authorList>
    </citation>
    <scope>NUCLEOTIDE SEQUENCE</scope>
    <source>
        <strain evidence="1">DSM 18131</strain>
    </source>
</reference>
<protein>
    <submittedName>
        <fullName evidence="1">DNA-binding transcriptional regulator YafY</fullName>
    </submittedName>
</protein>
<keyword evidence="1" id="KW-0238">DNA-binding</keyword>
<comment type="caution">
    <text evidence="1">The sequence shown here is derived from an EMBL/GenBank/DDBJ whole genome shotgun (WGS) entry which is preliminary data.</text>
</comment>
<gene>
    <name evidence="1" type="ORF">J2Z19_000998</name>
</gene>
<evidence type="ECO:0000313" key="1">
    <source>
        <dbReference type="EMBL" id="MBP1871301.1"/>
    </source>
</evidence>
<sequence>MSRSERLLDLLQVLRRYRQPVSGRRLAEETGVSLRTLYRDIASLQAQGADIEGEPGLGYVLKPGFMLPPMMFSQEEIEALVLGSRWVAKRADTHLATAAGNALAKIAAVLPADLREELDASTLLVGPVAPVADRIDVSLLRKAIRHERKLDLSYIDTDGGETRRTVWPFALGFFENVRVLVAWCELRQGFRHFRTDRIWQADISETRYGRRRQVLLREWRETQNIGPPESRRVGSA</sequence>
<evidence type="ECO:0000313" key="2">
    <source>
        <dbReference type="Proteomes" id="UP000823773"/>
    </source>
</evidence>
<proteinExistence type="predicted"/>
<name>A0ACC5SRJ4_ENSAD</name>
<dbReference type="Proteomes" id="UP000823773">
    <property type="component" value="Unassembled WGS sequence"/>
</dbReference>